<dbReference type="AlphaFoldDB" id="A0A120A3C9"/>
<protein>
    <submittedName>
        <fullName evidence="4">Heparinase II/III-like protein</fullName>
    </submittedName>
</protein>
<comment type="caution">
    <text evidence="4">The sequence shown here is derived from an EMBL/GenBank/DDBJ whole genome shotgun (WGS) entry which is preliminary data.</text>
</comment>
<evidence type="ECO:0000256" key="2">
    <source>
        <dbReference type="SAM" id="SignalP"/>
    </source>
</evidence>
<feature type="domain" description="Heparinase II/III-like C-terminal" evidence="3">
    <location>
        <begin position="432"/>
        <end position="568"/>
    </location>
</feature>
<dbReference type="Proteomes" id="UP000056419">
    <property type="component" value="Unassembled WGS sequence"/>
</dbReference>
<feature type="signal peptide" evidence="2">
    <location>
        <begin position="1"/>
        <end position="26"/>
    </location>
</feature>
<keyword evidence="2" id="KW-0732">Signal</keyword>
<dbReference type="Pfam" id="PF07940">
    <property type="entry name" value="Hepar_II_III_C"/>
    <property type="match status" value="1"/>
</dbReference>
<dbReference type="RefSeq" id="WP_060385409.1">
    <property type="nucleotide sequence ID" value="NZ_LRGC01000003.1"/>
</dbReference>
<proteinExistence type="predicted"/>
<name>A0A120A3C9_BACSE</name>
<dbReference type="PANTHER" id="PTHR38045:SF1">
    <property type="entry name" value="HEPARINASE II_III-LIKE PROTEIN"/>
    <property type="match status" value="1"/>
</dbReference>
<gene>
    <name evidence="4" type="ORF">AA415_00933</name>
</gene>
<sequence precursor="true">MSKIKSLLLASSVCIATVCINFPAHATERHLLEQTVSYEELGNVLRYRQSWVDYPAYTDRKSWKEKTAPEMRELIIRNGERALKHEWKPDLASDYLAFKRTGEIRTGRANHKALQALTLAELVEGQGRFMDAIIDGIWFLCETSWIHSAHLGFQKDRSGLPDRNEPTIELVVADIGAQMAWTYYFLKDEFDKVSPLINERIIEEVNRNLINPYFARDDYWWMGFGGQQVNNWNPWINYNVLQALMLIEKDPERVRQGVWKLMKSTDFFFSMYHEDGACDEGPTYWSGASGYALKFLDLLAKVTGNKVNIFNAPLLRNMAQYIYRVHIGGNYFVNFADSAPKVSPSPGILYRYGELTGDPAMMKFASFMAQQNQSFKDGVNGYFASALDELFMYKDIIGHPQGEPLTGTYWFKDTQICVARDTEGKSDGFFFAAKGGNNQESHNHNDVGSCILYYNALPVLIDAGVGTYTRQTFGPERYTIWTMQSDYHNLPLINGTPQKNGREFAAHSQQYKATAKTVSYQVDIAHAYPQEANVKSWIRNYTLHRKKDFTITDKWKLSACNEPSVLNLMTCCEVEIDRNKNITLTGEAGRFRVEYDKKLLSPATDTVELTDPKLIHSWNRKKLTRIRFTIVSQQISGESKLVIRKAQYHKTLND</sequence>
<dbReference type="InterPro" id="IPR008929">
    <property type="entry name" value="Chondroitin_lyas"/>
</dbReference>
<comment type="subcellular location">
    <subcellularLocation>
        <location evidence="1">Cell envelope</location>
    </subcellularLocation>
</comment>
<evidence type="ECO:0000256" key="1">
    <source>
        <dbReference type="ARBA" id="ARBA00004196"/>
    </source>
</evidence>
<evidence type="ECO:0000313" key="4">
    <source>
        <dbReference type="EMBL" id="KWR56623.1"/>
    </source>
</evidence>
<dbReference type="PANTHER" id="PTHR38045">
    <property type="entry name" value="CHROMOSOME 1, WHOLE GENOME SHOTGUN SEQUENCE"/>
    <property type="match status" value="1"/>
</dbReference>
<feature type="chain" id="PRO_5007163458" evidence="2">
    <location>
        <begin position="27"/>
        <end position="654"/>
    </location>
</feature>
<dbReference type="GO" id="GO:0030313">
    <property type="term" value="C:cell envelope"/>
    <property type="evidence" value="ECO:0007669"/>
    <property type="project" value="UniProtKB-SubCell"/>
</dbReference>
<organism evidence="4 5">
    <name type="scientific">Bacteroides stercoris</name>
    <dbReference type="NCBI Taxonomy" id="46506"/>
    <lineage>
        <taxon>Bacteria</taxon>
        <taxon>Pseudomonadati</taxon>
        <taxon>Bacteroidota</taxon>
        <taxon>Bacteroidia</taxon>
        <taxon>Bacteroidales</taxon>
        <taxon>Bacteroidaceae</taxon>
        <taxon>Bacteroides</taxon>
    </lineage>
</organism>
<dbReference type="STRING" id="46506.AA415_00933"/>
<evidence type="ECO:0000313" key="5">
    <source>
        <dbReference type="Proteomes" id="UP000056419"/>
    </source>
</evidence>
<dbReference type="Gene3D" id="1.50.10.100">
    <property type="entry name" value="Chondroitin AC/alginate lyase"/>
    <property type="match status" value="1"/>
</dbReference>
<dbReference type="GO" id="GO:0016829">
    <property type="term" value="F:lyase activity"/>
    <property type="evidence" value="ECO:0007669"/>
    <property type="project" value="InterPro"/>
</dbReference>
<keyword evidence="5" id="KW-1185">Reference proteome</keyword>
<dbReference type="Gene3D" id="2.70.98.70">
    <property type="match status" value="1"/>
</dbReference>
<evidence type="ECO:0000259" key="3">
    <source>
        <dbReference type="Pfam" id="PF07940"/>
    </source>
</evidence>
<reference evidence="4 5" key="1">
    <citation type="journal article" date="2016" name="BMC Genomics">
        <title>Type VI secretion systems of human gut Bacteroidales segregate into three genetic architectures, two of which are contained on mobile genetic elements.</title>
        <authorList>
            <person name="Coyne M.J."/>
            <person name="Roelofs K.G."/>
            <person name="Comstock L.E."/>
        </authorList>
    </citation>
    <scope>NUCLEOTIDE SEQUENCE [LARGE SCALE GENOMIC DNA]</scope>
    <source>
        <strain evidence="4 5">CL09T03C01</strain>
    </source>
</reference>
<dbReference type="PATRIC" id="fig|46506.5.peg.1006"/>
<dbReference type="InterPro" id="IPR012480">
    <property type="entry name" value="Hepar_II_III_C"/>
</dbReference>
<dbReference type="SUPFAM" id="SSF48230">
    <property type="entry name" value="Chondroitin AC/alginate lyase"/>
    <property type="match status" value="1"/>
</dbReference>
<accession>A0A120A3C9</accession>
<dbReference type="EMBL" id="LRGC01000003">
    <property type="protein sequence ID" value="KWR56623.1"/>
    <property type="molecule type" value="Genomic_DNA"/>
</dbReference>